<dbReference type="PROSITE" id="PS01344">
    <property type="entry name" value="FRATAXIN_1"/>
    <property type="match status" value="1"/>
</dbReference>
<keyword evidence="5" id="KW-0813">Transport</keyword>
<dbReference type="GO" id="GO:0006826">
    <property type="term" value="P:iron ion transport"/>
    <property type="evidence" value="ECO:0007669"/>
    <property type="project" value="UniProtKB-KW"/>
</dbReference>
<dbReference type="GO" id="GO:0051537">
    <property type="term" value="F:2 iron, 2 sulfur cluster binding"/>
    <property type="evidence" value="ECO:0007669"/>
    <property type="project" value="TreeGrafter"/>
</dbReference>
<keyword evidence="7" id="KW-0809">Transit peptide</keyword>
<evidence type="ECO:0000256" key="4">
    <source>
        <dbReference type="ARBA" id="ARBA00022434"/>
    </source>
</evidence>
<keyword evidence="9" id="KW-0408">Iron</keyword>
<evidence type="ECO:0000256" key="11">
    <source>
        <dbReference type="ARBA" id="ARBA00023128"/>
    </source>
</evidence>
<proteinExistence type="inferred from homology"/>
<dbReference type="SUPFAM" id="SSF55387">
    <property type="entry name" value="Frataxin/Nqo15-like"/>
    <property type="match status" value="1"/>
</dbReference>
<keyword evidence="8" id="KW-0560">Oxidoreductase</keyword>
<keyword evidence="11" id="KW-0496">Mitochondrion</keyword>
<keyword evidence="6" id="KW-0410">Iron transport</keyword>
<dbReference type="InterPro" id="IPR002908">
    <property type="entry name" value="Frataxin/CyaY"/>
</dbReference>
<dbReference type="PANTHER" id="PTHR16821:SF2">
    <property type="entry name" value="FRATAXIN, MITOCHONDRIAL"/>
    <property type="match status" value="1"/>
</dbReference>
<dbReference type="PANTHER" id="PTHR16821">
    <property type="entry name" value="FRATAXIN"/>
    <property type="match status" value="1"/>
</dbReference>
<dbReference type="GO" id="GO:0004322">
    <property type="term" value="F:ferroxidase activity"/>
    <property type="evidence" value="ECO:0007669"/>
    <property type="project" value="UniProtKB-EC"/>
</dbReference>
<evidence type="ECO:0000256" key="12">
    <source>
        <dbReference type="ARBA" id="ARBA00047990"/>
    </source>
</evidence>
<name>A0AAN9TCD6_9HEMI</name>
<dbReference type="SMART" id="SM01219">
    <property type="entry name" value="Frataxin_Cyay"/>
    <property type="match status" value="1"/>
</dbReference>
<dbReference type="NCBIfam" id="TIGR03421">
    <property type="entry name" value="FeS_CyaY"/>
    <property type="match status" value="1"/>
</dbReference>
<reference evidence="13 14" key="1">
    <citation type="submission" date="2024-03" db="EMBL/GenBank/DDBJ databases">
        <title>Adaptation during the transition from Ophiocordyceps entomopathogen to insect associate is accompanied by gene loss and intensified selection.</title>
        <authorList>
            <person name="Ward C.M."/>
            <person name="Onetto C.A."/>
            <person name="Borneman A.R."/>
        </authorList>
    </citation>
    <scope>NUCLEOTIDE SEQUENCE [LARGE SCALE GENOMIC DNA]</scope>
    <source>
        <strain evidence="13">AWRI1</strain>
        <tissue evidence="13">Single Adult Female</tissue>
    </source>
</reference>
<dbReference type="PROSITE" id="PS50810">
    <property type="entry name" value="FRATAXIN_2"/>
    <property type="match status" value="1"/>
</dbReference>
<dbReference type="GO" id="GO:0008198">
    <property type="term" value="F:ferrous iron binding"/>
    <property type="evidence" value="ECO:0007669"/>
    <property type="project" value="TreeGrafter"/>
</dbReference>
<dbReference type="InterPro" id="IPR017789">
    <property type="entry name" value="Frataxin"/>
</dbReference>
<evidence type="ECO:0000256" key="2">
    <source>
        <dbReference type="ARBA" id="ARBA00008183"/>
    </source>
</evidence>
<evidence type="ECO:0000256" key="1">
    <source>
        <dbReference type="ARBA" id="ARBA00004173"/>
    </source>
</evidence>
<comment type="catalytic activity">
    <reaction evidence="12">
        <text>4 Fe(2+) + O2 + 4 H(+) = 4 Fe(3+) + 2 H2O</text>
        <dbReference type="Rhea" id="RHEA:11148"/>
        <dbReference type="ChEBI" id="CHEBI:15377"/>
        <dbReference type="ChEBI" id="CHEBI:15378"/>
        <dbReference type="ChEBI" id="CHEBI:15379"/>
        <dbReference type="ChEBI" id="CHEBI:29033"/>
        <dbReference type="ChEBI" id="CHEBI:29034"/>
        <dbReference type="EC" id="1.16.3.1"/>
    </reaction>
</comment>
<protein>
    <recommendedName>
        <fullName evidence="3">ferroxidase</fullName>
        <ecNumber evidence="3">1.16.3.1</ecNumber>
    </recommendedName>
</protein>
<evidence type="ECO:0000256" key="10">
    <source>
        <dbReference type="ARBA" id="ARBA00023065"/>
    </source>
</evidence>
<comment type="subcellular location">
    <subcellularLocation>
        <location evidence="1">Mitochondrion</location>
    </subcellularLocation>
</comment>
<dbReference type="AlphaFoldDB" id="A0AAN9TCD6"/>
<dbReference type="NCBIfam" id="TIGR03422">
    <property type="entry name" value="mito_frataxin"/>
    <property type="match status" value="1"/>
</dbReference>
<accession>A0AAN9TCD6</accession>
<evidence type="ECO:0000256" key="7">
    <source>
        <dbReference type="ARBA" id="ARBA00022946"/>
    </source>
</evidence>
<keyword evidence="4" id="KW-0409">Iron storage</keyword>
<dbReference type="InterPro" id="IPR036524">
    <property type="entry name" value="Frataxin/CyaY_sf"/>
</dbReference>
<dbReference type="GO" id="GO:0016226">
    <property type="term" value="P:iron-sulfur cluster assembly"/>
    <property type="evidence" value="ECO:0007669"/>
    <property type="project" value="InterPro"/>
</dbReference>
<dbReference type="Proteomes" id="UP001367676">
    <property type="component" value="Unassembled WGS sequence"/>
</dbReference>
<comment type="similarity">
    <text evidence="2">Belongs to the frataxin family.</text>
</comment>
<evidence type="ECO:0000256" key="6">
    <source>
        <dbReference type="ARBA" id="ARBA00022496"/>
    </source>
</evidence>
<evidence type="ECO:0000256" key="8">
    <source>
        <dbReference type="ARBA" id="ARBA00023002"/>
    </source>
</evidence>
<evidence type="ECO:0000313" key="14">
    <source>
        <dbReference type="Proteomes" id="UP001367676"/>
    </source>
</evidence>
<evidence type="ECO:0000256" key="5">
    <source>
        <dbReference type="ARBA" id="ARBA00022448"/>
    </source>
</evidence>
<evidence type="ECO:0000313" key="13">
    <source>
        <dbReference type="EMBL" id="KAK7578085.1"/>
    </source>
</evidence>
<dbReference type="Pfam" id="PF01491">
    <property type="entry name" value="Frataxin_Cyay"/>
    <property type="match status" value="1"/>
</dbReference>
<comment type="caution">
    <text evidence="13">The sequence shown here is derived from an EMBL/GenBank/DDBJ whole genome shotgun (WGS) entry which is preliminary data.</text>
</comment>
<keyword evidence="10" id="KW-0406">Ion transport</keyword>
<dbReference type="Gene3D" id="3.30.920.10">
    <property type="entry name" value="Frataxin/CyaY"/>
    <property type="match status" value="1"/>
</dbReference>
<dbReference type="GO" id="GO:0006879">
    <property type="term" value="P:intracellular iron ion homeostasis"/>
    <property type="evidence" value="ECO:0007669"/>
    <property type="project" value="UniProtKB-KW"/>
</dbReference>
<sequence length="153" mass="17662">MNCVLSSRLFSRLFPLQFSHLKLVESKYLSTSQFEEIADETLESIHEYVDDLIEDCNHLEDTDSAFSSGVLTINFGKKYGTYVINRQTPNQQIWLSSPSSGPKRYDYLAKIDAWVYKRNNQSLHELLQTEIPAIVEKEVNFFKCEHSGSEKNS</sequence>
<gene>
    <name evidence="13" type="ORF">V9T40_010290</name>
</gene>
<dbReference type="GO" id="GO:0034986">
    <property type="term" value="F:iron chaperone activity"/>
    <property type="evidence" value="ECO:0007669"/>
    <property type="project" value="TreeGrafter"/>
</dbReference>
<dbReference type="EMBL" id="JBBCAQ010000035">
    <property type="protein sequence ID" value="KAK7578085.1"/>
    <property type="molecule type" value="Genomic_DNA"/>
</dbReference>
<organism evidence="13 14">
    <name type="scientific">Parthenolecanium corni</name>
    <dbReference type="NCBI Taxonomy" id="536013"/>
    <lineage>
        <taxon>Eukaryota</taxon>
        <taxon>Metazoa</taxon>
        <taxon>Ecdysozoa</taxon>
        <taxon>Arthropoda</taxon>
        <taxon>Hexapoda</taxon>
        <taxon>Insecta</taxon>
        <taxon>Pterygota</taxon>
        <taxon>Neoptera</taxon>
        <taxon>Paraneoptera</taxon>
        <taxon>Hemiptera</taxon>
        <taxon>Sternorrhyncha</taxon>
        <taxon>Coccoidea</taxon>
        <taxon>Coccidae</taxon>
        <taxon>Parthenolecanium</taxon>
    </lineage>
</organism>
<dbReference type="EC" id="1.16.3.1" evidence="3"/>
<evidence type="ECO:0000256" key="9">
    <source>
        <dbReference type="ARBA" id="ARBA00023004"/>
    </source>
</evidence>
<dbReference type="InterPro" id="IPR020895">
    <property type="entry name" value="Frataxin_CS"/>
</dbReference>
<dbReference type="GO" id="GO:0005739">
    <property type="term" value="C:mitochondrion"/>
    <property type="evidence" value="ECO:0007669"/>
    <property type="project" value="UniProtKB-SubCell"/>
</dbReference>
<dbReference type="PRINTS" id="PR00904">
    <property type="entry name" value="FRATAXIN"/>
</dbReference>
<dbReference type="GO" id="GO:0008199">
    <property type="term" value="F:ferric iron binding"/>
    <property type="evidence" value="ECO:0007669"/>
    <property type="project" value="InterPro"/>
</dbReference>
<evidence type="ECO:0000256" key="3">
    <source>
        <dbReference type="ARBA" id="ARBA00013107"/>
    </source>
</evidence>
<keyword evidence="14" id="KW-1185">Reference proteome</keyword>